<reference evidence="1" key="2">
    <citation type="journal article" date="2015" name="Fish Shellfish Immunol.">
        <title>Early steps in the European eel (Anguilla anguilla)-Vibrio vulnificus interaction in the gills: Role of the RtxA13 toxin.</title>
        <authorList>
            <person name="Callol A."/>
            <person name="Pajuelo D."/>
            <person name="Ebbesson L."/>
            <person name="Teles M."/>
            <person name="MacKenzie S."/>
            <person name="Amaro C."/>
        </authorList>
    </citation>
    <scope>NUCLEOTIDE SEQUENCE</scope>
</reference>
<proteinExistence type="predicted"/>
<organism evidence="1">
    <name type="scientific">Anguilla anguilla</name>
    <name type="common">European freshwater eel</name>
    <name type="synonym">Muraena anguilla</name>
    <dbReference type="NCBI Taxonomy" id="7936"/>
    <lineage>
        <taxon>Eukaryota</taxon>
        <taxon>Metazoa</taxon>
        <taxon>Chordata</taxon>
        <taxon>Craniata</taxon>
        <taxon>Vertebrata</taxon>
        <taxon>Euteleostomi</taxon>
        <taxon>Actinopterygii</taxon>
        <taxon>Neopterygii</taxon>
        <taxon>Teleostei</taxon>
        <taxon>Anguilliformes</taxon>
        <taxon>Anguillidae</taxon>
        <taxon>Anguilla</taxon>
    </lineage>
</organism>
<protein>
    <submittedName>
        <fullName evidence="1">Uncharacterized protein</fullName>
    </submittedName>
</protein>
<sequence length="17" mass="1907">MQSEMAIQTLMLGDLLL</sequence>
<dbReference type="AlphaFoldDB" id="A0A0E9V8B8"/>
<reference evidence="1" key="1">
    <citation type="submission" date="2014-11" db="EMBL/GenBank/DDBJ databases">
        <authorList>
            <person name="Amaro Gonzalez C."/>
        </authorList>
    </citation>
    <scope>NUCLEOTIDE SEQUENCE</scope>
</reference>
<accession>A0A0E9V8B8</accession>
<dbReference type="EMBL" id="GBXM01034228">
    <property type="protein sequence ID" value="JAH74349.1"/>
    <property type="molecule type" value="Transcribed_RNA"/>
</dbReference>
<name>A0A0E9V8B8_ANGAN</name>
<evidence type="ECO:0000313" key="1">
    <source>
        <dbReference type="EMBL" id="JAH74349.1"/>
    </source>
</evidence>